<evidence type="ECO:0000256" key="4">
    <source>
        <dbReference type="ARBA" id="ARBA00011153"/>
    </source>
</evidence>
<evidence type="ECO:0000256" key="6">
    <source>
        <dbReference type="ARBA" id="ARBA00022598"/>
    </source>
</evidence>
<evidence type="ECO:0000256" key="8">
    <source>
        <dbReference type="ARBA" id="ARBA00022684"/>
    </source>
</evidence>
<keyword evidence="6 13" id="KW-0436">Ligase</keyword>
<dbReference type="Gene3D" id="3.30.590.20">
    <property type="match status" value="1"/>
</dbReference>
<dbReference type="NCBIfam" id="TIGR01436">
    <property type="entry name" value="glu_cys_lig_pln"/>
    <property type="match status" value="1"/>
</dbReference>
<evidence type="ECO:0000313" key="15">
    <source>
        <dbReference type="EMBL" id="KAL0371804.1"/>
    </source>
</evidence>
<comment type="caution">
    <text evidence="15">The sequence shown here is derived from an EMBL/GenBank/DDBJ whole genome shotgun (WGS) entry which is preliminary data.</text>
</comment>
<evidence type="ECO:0000256" key="2">
    <source>
        <dbReference type="ARBA" id="ARBA00005006"/>
    </source>
</evidence>
<dbReference type="PIRSF" id="PIRSF017901">
    <property type="entry name" value="GCL"/>
    <property type="match status" value="1"/>
</dbReference>
<reference evidence="15" key="2">
    <citation type="journal article" date="2024" name="Plant">
        <title>Genomic evolution and insights into agronomic trait innovations of Sesamum species.</title>
        <authorList>
            <person name="Miao H."/>
            <person name="Wang L."/>
            <person name="Qu L."/>
            <person name="Liu H."/>
            <person name="Sun Y."/>
            <person name="Le M."/>
            <person name="Wang Q."/>
            <person name="Wei S."/>
            <person name="Zheng Y."/>
            <person name="Lin W."/>
            <person name="Duan Y."/>
            <person name="Cao H."/>
            <person name="Xiong S."/>
            <person name="Wang X."/>
            <person name="Wei L."/>
            <person name="Li C."/>
            <person name="Ma Q."/>
            <person name="Ju M."/>
            <person name="Zhao R."/>
            <person name="Li G."/>
            <person name="Mu C."/>
            <person name="Tian Q."/>
            <person name="Mei H."/>
            <person name="Zhang T."/>
            <person name="Gao T."/>
            <person name="Zhang H."/>
        </authorList>
    </citation>
    <scope>NUCLEOTIDE SEQUENCE</scope>
    <source>
        <strain evidence="15">KEN8</strain>
    </source>
</reference>
<dbReference type="Pfam" id="PF04107">
    <property type="entry name" value="GCS2"/>
    <property type="match status" value="1"/>
</dbReference>
<dbReference type="SUPFAM" id="SSF55931">
    <property type="entry name" value="Glutamine synthetase/guanido kinase"/>
    <property type="match status" value="1"/>
</dbReference>
<organism evidence="15">
    <name type="scientific">Sesamum calycinum</name>
    <dbReference type="NCBI Taxonomy" id="2727403"/>
    <lineage>
        <taxon>Eukaryota</taxon>
        <taxon>Viridiplantae</taxon>
        <taxon>Streptophyta</taxon>
        <taxon>Embryophyta</taxon>
        <taxon>Tracheophyta</taxon>
        <taxon>Spermatophyta</taxon>
        <taxon>Magnoliopsida</taxon>
        <taxon>eudicotyledons</taxon>
        <taxon>Gunneridae</taxon>
        <taxon>Pentapetalae</taxon>
        <taxon>asterids</taxon>
        <taxon>lamiids</taxon>
        <taxon>Lamiales</taxon>
        <taxon>Pedaliaceae</taxon>
        <taxon>Sesamum</taxon>
    </lineage>
</organism>
<evidence type="ECO:0000256" key="3">
    <source>
        <dbReference type="ARBA" id="ARBA00010253"/>
    </source>
</evidence>
<evidence type="ECO:0000256" key="7">
    <source>
        <dbReference type="ARBA" id="ARBA00022640"/>
    </source>
</evidence>
<keyword evidence="10 13" id="KW-0067">ATP-binding</keyword>
<evidence type="ECO:0000256" key="10">
    <source>
        <dbReference type="ARBA" id="ARBA00022840"/>
    </source>
</evidence>
<dbReference type="InterPro" id="IPR014746">
    <property type="entry name" value="Gln_synth/guanido_kin_cat_dom"/>
</dbReference>
<gene>
    <name evidence="15" type="ORF">Scaly_0862000</name>
</gene>
<dbReference type="GO" id="GO:0004357">
    <property type="term" value="F:glutamate-cysteine ligase activity"/>
    <property type="evidence" value="ECO:0007669"/>
    <property type="project" value="UniProtKB-UniRule"/>
</dbReference>
<comment type="similarity">
    <text evidence="3 13">Belongs to the carboxylate-amine ligase family. Glutamate--cysteine ligase type 2 subfamily.</text>
</comment>
<evidence type="ECO:0000256" key="12">
    <source>
        <dbReference type="ARBA" id="ARBA00023157"/>
    </source>
</evidence>
<comment type="catalytic activity">
    <reaction evidence="13">
        <text>L-cysteine + L-glutamate + ATP = gamma-L-glutamyl-L-cysteine + ADP + phosphate + H(+)</text>
        <dbReference type="Rhea" id="RHEA:13285"/>
        <dbReference type="ChEBI" id="CHEBI:15378"/>
        <dbReference type="ChEBI" id="CHEBI:29985"/>
        <dbReference type="ChEBI" id="CHEBI:30616"/>
        <dbReference type="ChEBI" id="CHEBI:35235"/>
        <dbReference type="ChEBI" id="CHEBI:43474"/>
        <dbReference type="ChEBI" id="CHEBI:58173"/>
        <dbReference type="ChEBI" id="CHEBI:456216"/>
        <dbReference type="EC" id="6.3.2.2"/>
    </reaction>
</comment>
<dbReference type="EC" id="6.3.2.2" evidence="13"/>
<name>A0AAW2QVU1_9LAMI</name>
<dbReference type="EMBL" id="JACGWM010000005">
    <property type="protein sequence ID" value="KAL0371804.1"/>
    <property type="molecule type" value="Genomic_DNA"/>
</dbReference>
<feature type="disulfide bond" evidence="14">
    <location>
        <begin position="190"/>
        <end position="410"/>
    </location>
</feature>
<evidence type="ECO:0000256" key="11">
    <source>
        <dbReference type="ARBA" id="ARBA00022946"/>
    </source>
</evidence>
<proteinExistence type="inferred from homology"/>
<evidence type="ECO:0000256" key="13">
    <source>
        <dbReference type="PIRNR" id="PIRNR017901"/>
    </source>
</evidence>
<evidence type="ECO:0000256" key="1">
    <source>
        <dbReference type="ARBA" id="ARBA00004229"/>
    </source>
</evidence>
<protein>
    <recommendedName>
        <fullName evidence="13">Glutamate--cysteine ligase</fullName>
        <ecNumber evidence="13">6.3.2.2</ecNumber>
    </recommendedName>
</protein>
<dbReference type="AlphaFoldDB" id="A0AAW2QVU1"/>
<keyword evidence="5 13" id="KW-0150">Chloroplast</keyword>
<comment type="subcellular location">
    <subcellularLocation>
        <location evidence="1 13">Plastid</location>
        <location evidence="1 13">Chloroplast</location>
    </subcellularLocation>
</comment>
<accession>A0AAW2QVU1</accession>
<keyword evidence="12 14" id="KW-1015">Disulfide bond</keyword>
<evidence type="ECO:0000256" key="9">
    <source>
        <dbReference type="ARBA" id="ARBA00022741"/>
    </source>
</evidence>
<evidence type="ECO:0000256" key="14">
    <source>
        <dbReference type="PIRSR" id="PIRSR017901-50"/>
    </source>
</evidence>
<dbReference type="GO" id="GO:0005524">
    <property type="term" value="F:ATP binding"/>
    <property type="evidence" value="ECO:0007669"/>
    <property type="project" value="UniProtKB-UniRule"/>
</dbReference>
<keyword evidence="11" id="KW-0809">Transit peptide</keyword>
<dbReference type="InterPro" id="IPR006336">
    <property type="entry name" value="GCS2"/>
</dbReference>
<keyword evidence="8" id="KW-0317">Glutathione biosynthesis</keyword>
<sequence>MVLMSGPSSLHCVRTETIQSKARYDGVNSISSTMGTAKNKEICFGFRPAPQSFLKAAQSWSVDGTEVQRKRGHWVTVAASPPTEDAVIATEPLTKEDLVGYLASGCKPKENWRIGTEHEKFGFEIATLQPMNYAQIAELLNGISERFDWDKIMEGDNIIGLKQGKQSISLEPGGQFELSGAPLETLHQTCAEVNSHLYQVKAVAEEMGIGFLGIGFQPKWKREEIPVMPKGRYEIMRNYMPKVGTLGLDMMFRTCTVQVNLDFHSESDMIRKFRAGLALQPIATALFANSPFTEGEPNGYLSMRSQIWTDTDNNRTGMLPFVFDDSFGFEQYVDYALDVPMYFVYRKKKYIDCTGMSFRDFMAGKLPCLPGEYPTLNDWENHLTTIFPEVRLKRYLEMRGADGGPWRRLCALPAFWVPKSGLKTPFRDGLLKHVAQDVVKLAKDGLERRGFKETGFLNEVTEVVNSGVTPAEKLLELYYGKWGQSVDPVFEELLY</sequence>
<dbReference type="PANTHER" id="PTHR34378:SF1">
    <property type="entry name" value="GLUTAMATE--CYSTEINE LIGASE, CHLOROPLASTIC"/>
    <property type="match status" value="1"/>
</dbReference>
<dbReference type="InterPro" id="IPR011556">
    <property type="entry name" value="Glut_cys_lig_pln_type"/>
</dbReference>
<dbReference type="GO" id="GO:0006750">
    <property type="term" value="P:glutathione biosynthetic process"/>
    <property type="evidence" value="ECO:0007669"/>
    <property type="project" value="UniProtKB-UniRule"/>
</dbReference>
<feature type="disulfide bond" evidence="14">
    <location>
        <begin position="353"/>
        <end position="368"/>
    </location>
</feature>
<dbReference type="GO" id="GO:0009507">
    <property type="term" value="C:chloroplast"/>
    <property type="evidence" value="ECO:0007669"/>
    <property type="project" value="UniProtKB-SubCell"/>
</dbReference>
<dbReference type="PANTHER" id="PTHR34378">
    <property type="entry name" value="GLUTAMATE--CYSTEINE LIGASE, CHLOROPLASTIC"/>
    <property type="match status" value="1"/>
</dbReference>
<comment type="subunit">
    <text evidence="4">Homodimer or monomer when oxidized or reduced, respectively.</text>
</comment>
<evidence type="ECO:0000256" key="5">
    <source>
        <dbReference type="ARBA" id="ARBA00022528"/>
    </source>
</evidence>
<reference evidence="15" key="1">
    <citation type="submission" date="2020-06" db="EMBL/GenBank/DDBJ databases">
        <authorList>
            <person name="Li T."/>
            <person name="Hu X."/>
            <person name="Zhang T."/>
            <person name="Song X."/>
            <person name="Zhang H."/>
            <person name="Dai N."/>
            <person name="Sheng W."/>
            <person name="Hou X."/>
            <person name="Wei L."/>
        </authorList>
    </citation>
    <scope>NUCLEOTIDE SEQUENCE</scope>
    <source>
        <strain evidence="15">KEN8</strain>
        <tissue evidence="15">Leaf</tissue>
    </source>
</reference>
<comment type="pathway">
    <text evidence="2">Sulfur metabolism; glutathione biosynthesis; glutathione from L-cysteine and L-glutamate: step 1/2.</text>
</comment>
<dbReference type="InterPro" id="IPR035434">
    <property type="entry name" value="GCL_bact_plant"/>
</dbReference>
<keyword evidence="7" id="KW-0934">Plastid</keyword>
<keyword evidence="9 13" id="KW-0547">Nucleotide-binding</keyword>